<dbReference type="RefSeq" id="WP_318751393.1">
    <property type="nucleotide sequence ID" value="NZ_CP132508.1"/>
</dbReference>
<keyword evidence="5" id="KW-1185">Reference proteome</keyword>
<reference evidence="4 5" key="1">
    <citation type="submission" date="2023-08" db="EMBL/GenBank/DDBJ databases">
        <title>Genome sequence of Thermaerobacter compostii strain Ins1, a spore-forming filamentous bacterium isolated from a deep geothermal reservoir.</title>
        <authorList>
            <person name="Bregnard D."/>
            <person name="Gonzalez D."/>
            <person name="Junier P."/>
        </authorList>
    </citation>
    <scope>NUCLEOTIDE SEQUENCE [LARGE SCALE GENOMIC DNA]</scope>
    <source>
        <strain evidence="4 5">Ins1</strain>
    </source>
</reference>
<dbReference type="Proteomes" id="UP001304683">
    <property type="component" value="Chromosome"/>
</dbReference>
<dbReference type="EMBL" id="CP132508">
    <property type="protein sequence ID" value="WPD19973.1"/>
    <property type="molecule type" value="Genomic_DNA"/>
</dbReference>
<evidence type="ECO:0000313" key="5">
    <source>
        <dbReference type="Proteomes" id="UP001304683"/>
    </source>
</evidence>
<keyword evidence="2" id="KW-1005">Bacterial flagellum biogenesis</keyword>
<evidence type="ECO:0000256" key="2">
    <source>
        <dbReference type="ARBA" id="ARBA00022795"/>
    </source>
</evidence>
<keyword evidence="4" id="KW-0966">Cell projection</keyword>
<feature type="region of interest" description="Disordered" evidence="3">
    <location>
        <begin position="17"/>
        <end position="47"/>
    </location>
</feature>
<sequence>MVSTLVANWAAAPAAAWTGEGSSGSPVRTAATTTDLRSGDAARRAAGPSGLDPDAFFRLLAAQLRYQDPLQPMQDTAFVAQLAQLTQLEETRALRAAVSGLAALPLLGRAVAVTTADGERTGTVTGVRLDPAAPGLLLDGEPLAWADVLALRLVPQADPTKEGEAP</sequence>
<dbReference type="Pfam" id="PF03963">
    <property type="entry name" value="FlgD"/>
    <property type="match status" value="1"/>
</dbReference>
<dbReference type="InterPro" id="IPR005648">
    <property type="entry name" value="FlgD"/>
</dbReference>
<evidence type="ECO:0000256" key="3">
    <source>
        <dbReference type="SAM" id="MobiDB-lite"/>
    </source>
</evidence>
<gene>
    <name evidence="4" type="ORF">Q5761_04830</name>
</gene>
<keyword evidence="4" id="KW-0969">Cilium</keyword>
<comment type="similarity">
    <text evidence="1">Belongs to the FlgD family.</text>
</comment>
<feature type="compositionally biased region" description="Polar residues" evidence="3">
    <location>
        <begin position="23"/>
        <end position="36"/>
    </location>
</feature>
<evidence type="ECO:0000256" key="1">
    <source>
        <dbReference type="ARBA" id="ARBA00010577"/>
    </source>
</evidence>
<evidence type="ECO:0000313" key="4">
    <source>
        <dbReference type="EMBL" id="WPD19973.1"/>
    </source>
</evidence>
<accession>A0ABZ0QSC8</accession>
<protein>
    <submittedName>
        <fullName evidence="4">Flagellar hook capping FlgD N-terminal domain-containing protein</fullName>
    </submittedName>
</protein>
<proteinExistence type="inferred from homology"/>
<name>A0ABZ0QSC8_9FIRM</name>
<keyword evidence="4" id="KW-0282">Flagellum</keyword>
<organism evidence="4 5">
    <name type="scientific">Thermaerobacter composti</name>
    <dbReference type="NCBI Taxonomy" id="554949"/>
    <lineage>
        <taxon>Bacteria</taxon>
        <taxon>Bacillati</taxon>
        <taxon>Bacillota</taxon>
        <taxon>Clostridia</taxon>
        <taxon>Eubacteriales</taxon>
        <taxon>Clostridiales Family XVII. Incertae Sedis</taxon>
        <taxon>Thermaerobacter</taxon>
    </lineage>
</organism>